<keyword evidence="3" id="KW-1185">Reference proteome</keyword>
<organism evidence="2 3">
    <name type="scientific">Cercophora samala</name>
    <dbReference type="NCBI Taxonomy" id="330535"/>
    <lineage>
        <taxon>Eukaryota</taxon>
        <taxon>Fungi</taxon>
        <taxon>Dikarya</taxon>
        <taxon>Ascomycota</taxon>
        <taxon>Pezizomycotina</taxon>
        <taxon>Sordariomycetes</taxon>
        <taxon>Sordariomycetidae</taxon>
        <taxon>Sordariales</taxon>
        <taxon>Lasiosphaeriaceae</taxon>
        <taxon>Cercophora</taxon>
    </lineage>
</organism>
<protein>
    <submittedName>
        <fullName evidence="2">Uncharacterized protein</fullName>
    </submittedName>
</protein>
<dbReference type="EMBL" id="JAULSY010000046">
    <property type="protein sequence ID" value="KAK0669182.1"/>
    <property type="molecule type" value="Genomic_DNA"/>
</dbReference>
<sequence>MLPEPNITFTVPSLHDAIDIDCRVYHPESLAPTSDAAEWKKHAAVFAHPYAPLGGSFDDPVVGIVAGALLRMGFLVATFNFRGAHGSAGKTSWTGKAEQADYKSVIGFVTHYVHCLDPYPPHVTLRRSHSEVRENEVELQGKVAAKIQLETDPLSAANTRPVLLMGGYSYGSMITAQLPEIEPVLALFEAPENGTPAAEIRLRAEHLAEKQNTTLAGLRAAFVDRQHAGSPRRAGGLRVGGIEDIHRPHEPRRSLSVELQETIRHGIEELMAKTKKGHKTSQPTELRGGDGSDVTRDATDHLPPILGRTRYRPAYLLVSPLQGIVTNFITMSIPTPISSLARKAWNRLPAKPGKKPSTPTAASKPVVDNPENKLVQNDTLVVYGDNDVFSPVRKLRAWTARLQAAPNSKFRGVEVSTATHFWAQSKVTHTLRDAVMVFAEHLLAET</sequence>
<feature type="region of interest" description="Disordered" evidence="1">
    <location>
        <begin position="348"/>
        <end position="370"/>
    </location>
</feature>
<dbReference type="Proteomes" id="UP001174997">
    <property type="component" value="Unassembled WGS sequence"/>
</dbReference>
<dbReference type="PANTHER" id="PTHR42103">
    <property type="entry name" value="ALPHA/BETA-HYDROLASES SUPERFAMILY PROTEIN"/>
    <property type="match status" value="1"/>
</dbReference>
<dbReference type="AlphaFoldDB" id="A0AA40DBQ8"/>
<evidence type="ECO:0000256" key="1">
    <source>
        <dbReference type="SAM" id="MobiDB-lite"/>
    </source>
</evidence>
<dbReference type="Gene3D" id="3.40.50.1820">
    <property type="entry name" value="alpha/beta hydrolase"/>
    <property type="match status" value="2"/>
</dbReference>
<evidence type="ECO:0000313" key="2">
    <source>
        <dbReference type="EMBL" id="KAK0669182.1"/>
    </source>
</evidence>
<comment type="caution">
    <text evidence="2">The sequence shown here is derived from an EMBL/GenBank/DDBJ whole genome shotgun (WGS) entry which is preliminary data.</text>
</comment>
<feature type="compositionally biased region" description="Basic and acidic residues" evidence="1">
    <location>
        <begin position="287"/>
        <end position="298"/>
    </location>
</feature>
<dbReference type="SUPFAM" id="SSF53474">
    <property type="entry name" value="alpha/beta-Hydrolases"/>
    <property type="match status" value="2"/>
</dbReference>
<dbReference type="PANTHER" id="PTHR42103:SF2">
    <property type="entry name" value="AB HYDROLASE-1 DOMAIN-CONTAINING PROTEIN"/>
    <property type="match status" value="1"/>
</dbReference>
<reference evidence="2" key="1">
    <citation type="submission" date="2023-06" db="EMBL/GenBank/DDBJ databases">
        <title>Genome-scale phylogeny and comparative genomics of the fungal order Sordariales.</title>
        <authorList>
            <consortium name="Lawrence Berkeley National Laboratory"/>
            <person name="Hensen N."/>
            <person name="Bonometti L."/>
            <person name="Westerberg I."/>
            <person name="Brannstrom I.O."/>
            <person name="Guillou S."/>
            <person name="Cros-Aarteil S."/>
            <person name="Calhoun S."/>
            <person name="Haridas S."/>
            <person name="Kuo A."/>
            <person name="Mondo S."/>
            <person name="Pangilinan J."/>
            <person name="Riley R."/>
            <person name="Labutti K."/>
            <person name="Andreopoulos B."/>
            <person name="Lipzen A."/>
            <person name="Chen C."/>
            <person name="Yanf M."/>
            <person name="Daum C."/>
            <person name="Ng V."/>
            <person name="Clum A."/>
            <person name="Steindorff A."/>
            <person name="Ohm R."/>
            <person name="Martin F."/>
            <person name="Silar P."/>
            <person name="Natvig D."/>
            <person name="Lalanne C."/>
            <person name="Gautier V."/>
            <person name="Ament-Velasquez S.L."/>
            <person name="Kruys A."/>
            <person name="Hutchinson M.I."/>
            <person name="Powell A.J."/>
            <person name="Barry K."/>
            <person name="Miller A.N."/>
            <person name="Grigoriev I.V."/>
            <person name="Debuchy R."/>
            <person name="Gladieux P."/>
            <person name="Thoren M.H."/>
            <person name="Johannesson H."/>
        </authorList>
    </citation>
    <scope>NUCLEOTIDE SEQUENCE</scope>
    <source>
        <strain evidence="2">CBS 307.81</strain>
    </source>
</reference>
<dbReference type="InterPro" id="IPR029058">
    <property type="entry name" value="AB_hydrolase_fold"/>
</dbReference>
<feature type="region of interest" description="Disordered" evidence="1">
    <location>
        <begin position="274"/>
        <end position="298"/>
    </location>
</feature>
<accession>A0AA40DBQ8</accession>
<name>A0AA40DBQ8_9PEZI</name>
<gene>
    <name evidence="2" type="ORF">QBC41DRAFT_224518</name>
</gene>
<proteinExistence type="predicted"/>
<evidence type="ECO:0000313" key="3">
    <source>
        <dbReference type="Proteomes" id="UP001174997"/>
    </source>
</evidence>